<accession>A0AAV1T6A1</accession>
<proteinExistence type="predicted"/>
<reference evidence="1" key="1">
    <citation type="submission" date="2024-01" db="EMBL/GenBank/DDBJ databases">
        <authorList>
            <person name="Webb A."/>
        </authorList>
    </citation>
    <scope>NUCLEOTIDE SEQUENCE</scope>
    <source>
        <strain evidence="1">Pm1</strain>
    </source>
</reference>
<name>A0AAV1T6A1_9STRA</name>
<organism evidence="1 2">
    <name type="scientific">Peronospora matthiolae</name>
    <dbReference type="NCBI Taxonomy" id="2874970"/>
    <lineage>
        <taxon>Eukaryota</taxon>
        <taxon>Sar</taxon>
        <taxon>Stramenopiles</taxon>
        <taxon>Oomycota</taxon>
        <taxon>Peronosporomycetes</taxon>
        <taxon>Peronosporales</taxon>
        <taxon>Peronosporaceae</taxon>
        <taxon>Peronospora</taxon>
    </lineage>
</organism>
<dbReference type="Proteomes" id="UP001162060">
    <property type="component" value="Unassembled WGS sequence"/>
</dbReference>
<protein>
    <submittedName>
        <fullName evidence="1">Uncharacterized protein</fullName>
    </submittedName>
</protein>
<gene>
    <name evidence="1" type="ORF">PM001_LOCUS3174</name>
</gene>
<comment type="caution">
    <text evidence="1">The sequence shown here is derived from an EMBL/GenBank/DDBJ whole genome shotgun (WGS) entry which is preliminary data.</text>
</comment>
<dbReference type="AlphaFoldDB" id="A0AAV1T6A1"/>
<dbReference type="EMBL" id="CAKLBY020000030">
    <property type="protein sequence ID" value="CAK7905764.1"/>
    <property type="molecule type" value="Genomic_DNA"/>
</dbReference>
<sequence length="51" mass="5657">MLGVREMLMETGLAPALSMQLHVENQAVMIQIAGEASLLKAKHVDVRHKFL</sequence>
<evidence type="ECO:0000313" key="1">
    <source>
        <dbReference type="EMBL" id="CAK7905764.1"/>
    </source>
</evidence>
<evidence type="ECO:0000313" key="2">
    <source>
        <dbReference type="Proteomes" id="UP001162060"/>
    </source>
</evidence>